<proteinExistence type="inferred from homology"/>
<keyword evidence="13" id="KW-1185">Reference proteome</keyword>
<dbReference type="PANTHER" id="PTHR11907">
    <property type="entry name" value="AMIDOPHOSPHORIBOSYLTRANSFERASE"/>
    <property type="match status" value="1"/>
</dbReference>
<evidence type="ECO:0000313" key="12">
    <source>
        <dbReference type="EMBL" id="MST96437.1"/>
    </source>
</evidence>
<name>A0A844FYT4_9BACT</name>
<organism evidence="12 13">
    <name type="scientific">Victivallis lenta</name>
    <dbReference type="NCBI Taxonomy" id="2606640"/>
    <lineage>
        <taxon>Bacteria</taxon>
        <taxon>Pseudomonadati</taxon>
        <taxon>Lentisphaerota</taxon>
        <taxon>Lentisphaeria</taxon>
        <taxon>Victivallales</taxon>
        <taxon>Victivallaceae</taxon>
        <taxon>Victivallis</taxon>
    </lineage>
</organism>
<comment type="catalytic activity">
    <reaction evidence="8">
        <text>5-phospho-beta-D-ribosylamine + L-glutamate + diphosphate = 5-phospho-alpha-D-ribose 1-diphosphate + L-glutamine + H2O</text>
        <dbReference type="Rhea" id="RHEA:14905"/>
        <dbReference type="ChEBI" id="CHEBI:15377"/>
        <dbReference type="ChEBI" id="CHEBI:29985"/>
        <dbReference type="ChEBI" id="CHEBI:33019"/>
        <dbReference type="ChEBI" id="CHEBI:58017"/>
        <dbReference type="ChEBI" id="CHEBI:58359"/>
        <dbReference type="ChEBI" id="CHEBI:58681"/>
        <dbReference type="EC" id="2.4.2.14"/>
    </reaction>
</comment>
<feature type="binding site" evidence="10">
    <location>
        <position position="385"/>
    </location>
    <ligand>
        <name>[4Fe-4S] cluster</name>
        <dbReference type="ChEBI" id="CHEBI:49883"/>
    </ligand>
</feature>
<dbReference type="RefSeq" id="WP_154417195.1">
    <property type="nucleotide sequence ID" value="NZ_DBFCGB010000259.1"/>
</dbReference>
<dbReference type="EMBL" id="VUNS01000004">
    <property type="protein sequence ID" value="MST96437.1"/>
    <property type="molecule type" value="Genomic_DNA"/>
</dbReference>
<dbReference type="GO" id="GO:0006189">
    <property type="term" value="P:'de novo' IMP biosynthetic process"/>
    <property type="evidence" value="ECO:0007669"/>
    <property type="project" value="UniProtKB-UniPathway"/>
</dbReference>
<dbReference type="SUPFAM" id="SSF53271">
    <property type="entry name" value="PRTase-like"/>
    <property type="match status" value="1"/>
</dbReference>
<dbReference type="PROSITE" id="PS51278">
    <property type="entry name" value="GATASE_TYPE_2"/>
    <property type="match status" value="1"/>
</dbReference>
<feature type="binding site" evidence="9">
    <location>
        <position position="349"/>
    </location>
    <ligand>
        <name>Mg(2+)</name>
        <dbReference type="ChEBI" id="CHEBI:18420"/>
    </ligand>
</feature>
<evidence type="ECO:0000256" key="4">
    <source>
        <dbReference type="ARBA" id="ARBA00022676"/>
    </source>
</evidence>
<dbReference type="GO" id="GO:0004044">
    <property type="term" value="F:amidophosphoribosyltransferase activity"/>
    <property type="evidence" value="ECO:0007669"/>
    <property type="project" value="UniProtKB-EC"/>
</dbReference>
<feature type="binding site" evidence="10">
    <location>
        <position position="468"/>
    </location>
    <ligand>
        <name>[4Fe-4S] cluster</name>
        <dbReference type="ChEBI" id="CHEBI:49883"/>
    </ligand>
</feature>
<keyword evidence="10" id="KW-0411">Iron-sulfur</keyword>
<gene>
    <name evidence="12" type="ORF">FYJ85_05185</name>
</gene>
<evidence type="ECO:0000256" key="7">
    <source>
        <dbReference type="ARBA" id="ARBA00022962"/>
    </source>
</evidence>
<evidence type="ECO:0000256" key="2">
    <source>
        <dbReference type="ARBA" id="ARBA00010138"/>
    </source>
</evidence>
<keyword evidence="5 8" id="KW-0808">Transferase</keyword>
<comment type="pathway">
    <text evidence="1 8">Purine metabolism; IMP biosynthesis via de novo pathway; N(1)-(5-phospho-D-ribosyl)glycinamide from 5-phospho-alpha-D-ribose 1-diphosphate: step 1/2.</text>
</comment>
<keyword evidence="9" id="KW-0460">Magnesium</keyword>
<dbReference type="InterPro" id="IPR029057">
    <property type="entry name" value="PRTase-like"/>
</dbReference>
<comment type="similarity">
    <text evidence="2 8">In the C-terminal section; belongs to the purine/pyrimidine phosphoribosyltransferase family.</text>
</comment>
<keyword evidence="6 8" id="KW-0658">Purine biosynthesis</keyword>
<evidence type="ECO:0000256" key="8">
    <source>
        <dbReference type="PIRNR" id="PIRNR000485"/>
    </source>
</evidence>
<dbReference type="GO" id="GO:0046872">
    <property type="term" value="F:metal ion binding"/>
    <property type="evidence" value="ECO:0007669"/>
    <property type="project" value="UniProtKB-KW"/>
</dbReference>
<reference evidence="12 13" key="1">
    <citation type="submission" date="2019-08" db="EMBL/GenBank/DDBJ databases">
        <title>In-depth cultivation of the pig gut microbiome towards novel bacterial diversity and tailored functional studies.</title>
        <authorList>
            <person name="Wylensek D."/>
            <person name="Hitch T.C.A."/>
            <person name="Clavel T."/>
        </authorList>
    </citation>
    <scope>NUCLEOTIDE SEQUENCE [LARGE SCALE GENOMIC DNA]</scope>
    <source>
        <strain evidence="12 13">BBE-744-WT-12</strain>
    </source>
</reference>
<dbReference type="InterPro" id="IPR005854">
    <property type="entry name" value="PurF"/>
</dbReference>
<evidence type="ECO:0000256" key="10">
    <source>
        <dbReference type="PIRSR" id="PIRSR000485-3"/>
    </source>
</evidence>
<dbReference type="EC" id="2.4.2.14" evidence="3 8"/>
<evidence type="ECO:0000256" key="3">
    <source>
        <dbReference type="ARBA" id="ARBA00011941"/>
    </source>
</evidence>
<dbReference type="Gene3D" id="3.40.50.2020">
    <property type="match status" value="1"/>
</dbReference>
<dbReference type="Gene3D" id="3.60.20.10">
    <property type="entry name" value="Glutamine Phosphoribosylpyrophosphate, subunit 1, domain 1"/>
    <property type="match status" value="1"/>
</dbReference>
<dbReference type="AlphaFoldDB" id="A0A844FYT4"/>
<dbReference type="InterPro" id="IPR000836">
    <property type="entry name" value="PRTase_dom"/>
</dbReference>
<feature type="binding site" evidence="10">
    <location>
        <position position="465"/>
    </location>
    <ligand>
        <name>[4Fe-4S] cluster</name>
        <dbReference type="ChEBI" id="CHEBI:49883"/>
    </ligand>
</feature>
<feature type="domain" description="Glutamine amidotransferase type-2" evidence="11">
    <location>
        <begin position="1"/>
        <end position="219"/>
    </location>
</feature>
<protein>
    <recommendedName>
        <fullName evidence="3 8">Amidophosphoribosyltransferase</fullName>
        <shortName evidence="8">ATase</shortName>
        <ecNumber evidence="3 8">2.4.2.14</ecNumber>
    </recommendedName>
    <alternativeName>
        <fullName evidence="8">Glutamine phosphoribosylpyrophosphate amidotransferase</fullName>
    </alternativeName>
</protein>
<comment type="cofactor">
    <cofactor evidence="9">
        <name>Mg(2+)</name>
        <dbReference type="ChEBI" id="CHEBI:18420"/>
    </cofactor>
    <text evidence="9">Binds 1 Mg(2+) ion per subunit.</text>
</comment>
<evidence type="ECO:0000256" key="9">
    <source>
        <dbReference type="PIRSR" id="PIRSR000485-2"/>
    </source>
</evidence>
<keyword evidence="9" id="KW-0479">Metal-binding</keyword>
<keyword evidence="4 8" id="KW-0328">Glycosyltransferase</keyword>
<dbReference type="PIRSF" id="PIRSF000485">
    <property type="entry name" value="Amd_phspho_trans"/>
    <property type="match status" value="1"/>
</dbReference>
<dbReference type="UniPathway" id="UPA00074">
    <property type="reaction ID" value="UER00124"/>
</dbReference>
<dbReference type="Proteomes" id="UP000435649">
    <property type="component" value="Unassembled WGS sequence"/>
</dbReference>
<evidence type="ECO:0000256" key="5">
    <source>
        <dbReference type="ARBA" id="ARBA00022679"/>
    </source>
</evidence>
<comment type="caution">
    <text evidence="12">The sequence shown here is derived from an EMBL/GenBank/DDBJ whole genome shotgun (WGS) entry which is preliminary data.</text>
</comment>
<evidence type="ECO:0000313" key="13">
    <source>
        <dbReference type="Proteomes" id="UP000435649"/>
    </source>
</evidence>
<feature type="binding site" evidence="9">
    <location>
        <position position="348"/>
    </location>
    <ligand>
        <name>Mg(2+)</name>
        <dbReference type="ChEBI" id="CHEBI:18420"/>
    </ligand>
</feature>
<feature type="binding site" evidence="9">
    <location>
        <position position="285"/>
    </location>
    <ligand>
        <name>Mg(2+)</name>
        <dbReference type="ChEBI" id="CHEBI:18420"/>
    </ligand>
</feature>
<dbReference type="SUPFAM" id="SSF56235">
    <property type="entry name" value="N-terminal nucleophile aminohydrolases (Ntn hydrolases)"/>
    <property type="match status" value="1"/>
</dbReference>
<evidence type="ECO:0000256" key="1">
    <source>
        <dbReference type="ARBA" id="ARBA00005209"/>
    </source>
</evidence>
<comment type="cofactor">
    <cofactor evidence="10">
        <name>[4Fe-4S] cluster</name>
        <dbReference type="ChEBI" id="CHEBI:49883"/>
    </cofactor>
    <text evidence="10">Binds 1 [4Fe-4S] cluster per subunit.</text>
</comment>
<dbReference type="CDD" id="cd06223">
    <property type="entry name" value="PRTases_typeI"/>
    <property type="match status" value="1"/>
</dbReference>
<evidence type="ECO:0000259" key="11">
    <source>
        <dbReference type="PROSITE" id="PS51278"/>
    </source>
</evidence>
<evidence type="ECO:0000256" key="6">
    <source>
        <dbReference type="ARBA" id="ARBA00022755"/>
    </source>
</evidence>
<feature type="binding site" evidence="10">
    <location>
        <position position="234"/>
    </location>
    <ligand>
        <name>[4Fe-4S] cluster</name>
        <dbReference type="ChEBI" id="CHEBI:49883"/>
    </ligand>
</feature>
<dbReference type="GO" id="GO:0009113">
    <property type="term" value="P:purine nucleobase biosynthetic process"/>
    <property type="evidence" value="ECO:0007669"/>
    <property type="project" value="InterPro"/>
</dbReference>
<keyword evidence="7" id="KW-0315">Glutamine amidotransferase</keyword>
<dbReference type="InterPro" id="IPR029055">
    <property type="entry name" value="Ntn_hydrolases_N"/>
</dbReference>
<dbReference type="Pfam" id="PF13537">
    <property type="entry name" value="GATase_7"/>
    <property type="match status" value="1"/>
</dbReference>
<keyword evidence="10" id="KW-0408">Iron</keyword>
<dbReference type="GO" id="GO:0051536">
    <property type="term" value="F:iron-sulfur cluster binding"/>
    <property type="evidence" value="ECO:0007669"/>
    <property type="project" value="UniProtKB-KW"/>
</dbReference>
<sequence>MGGFFGVVADHDCVCDLFYGTDYHSHLGTKRGGLAVCDREGRITRRIHDITNAQFRSKFDDDIDKFIGRAGIGIISDYEDQPLIISSKFGNFAIVTVGKINNIDEIADAAFRSGVSHFSESNDGELNPTEIVAMLINRKETLVEGIRYAQHMIDGSCSILVLIEGRVYAARDRFGRTPVMIGEKTGAYAVTMETTALPNLDYHLKHELGPGEIVEITEGGVIQKHAPGDTTKICTFFWVYYGYPSSSYEGINTESARYRNGESMAADDRDDTIPEIDSVCGIPDSGIAHAIGYSNAAGKPYRRSFVKYTPTWPRSFMPQNQSVRDLIARMKLIPVQTEIQNKRMLFCDDSIVRGTQLKDTVIRLYERGAKAVHMRSACPPLLFGCKFLNFSRSRCELDLAARRAIAKLEERELTDEIIEGYLEFGSPKYYAMVEEIRKELNLNTLKFQKLEKLIEAIGVDPSKVCTYCWNGRDVEMSTEKFE</sequence>
<accession>A0A844FYT4</accession>
<dbReference type="InterPro" id="IPR017932">
    <property type="entry name" value="GATase_2_dom"/>
</dbReference>